<dbReference type="EMBL" id="CP048711">
    <property type="protein sequence ID" value="QIB67495.1"/>
    <property type="molecule type" value="Genomic_DNA"/>
</dbReference>
<evidence type="ECO:0000256" key="4">
    <source>
        <dbReference type="ARBA" id="ARBA00022605"/>
    </source>
</evidence>
<keyword evidence="10" id="KW-1185">Reference proteome</keyword>
<evidence type="ECO:0000256" key="6">
    <source>
        <dbReference type="ARBA" id="ARBA00022801"/>
    </source>
</evidence>
<protein>
    <recommendedName>
        <fullName evidence="3">phosphoribosyl-ATP diphosphatase</fullName>
        <ecNumber evidence="3">3.6.1.31</ecNumber>
    </recommendedName>
</protein>
<dbReference type="InterPro" id="IPR008179">
    <property type="entry name" value="HisE"/>
</dbReference>
<comment type="catalytic activity">
    <reaction evidence="1">
        <text>1-(5-phospho-beta-D-ribosyl)-ATP + H2O = 1-(5-phospho-beta-D-ribosyl)-5'-AMP + diphosphate + H(+)</text>
        <dbReference type="Rhea" id="RHEA:22828"/>
        <dbReference type="ChEBI" id="CHEBI:15377"/>
        <dbReference type="ChEBI" id="CHEBI:15378"/>
        <dbReference type="ChEBI" id="CHEBI:33019"/>
        <dbReference type="ChEBI" id="CHEBI:59457"/>
        <dbReference type="ChEBI" id="CHEBI:73183"/>
        <dbReference type="EC" id="3.6.1.31"/>
    </reaction>
</comment>
<dbReference type="SUPFAM" id="SSF101386">
    <property type="entry name" value="all-alpha NTP pyrophosphatases"/>
    <property type="match status" value="1"/>
</dbReference>
<evidence type="ECO:0000256" key="5">
    <source>
        <dbReference type="ARBA" id="ARBA00022741"/>
    </source>
</evidence>
<dbReference type="GO" id="GO:0000105">
    <property type="term" value="P:L-histidine biosynthetic process"/>
    <property type="evidence" value="ECO:0007669"/>
    <property type="project" value="UniProtKB-UniPathway"/>
</dbReference>
<dbReference type="CDD" id="cd11534">
    <property type="entry name" value="NTP-PPase_HisIE_like"/>
    <property type="match status" value="1"/>
</dbReference>
<gene>
    <name evidence="9" type="primary">hisE</name>
    <name evidence="9" type="ORF">G3T16_02025</name>
</gene>
<keyword evidence="6 9" id="KW-0378">Hydrolase</keyword>
<dbReference type="EC" id="3.6.1.31" evidence="3"/>
<evidence type="ECO:0000313" key="9">
    <source>
        <dbReference type="EMBL" id="QIB67495.1"/>
    </source>
</evidence>
<evidence type="ECO:0000256" key="7">
    <source>
        <dbReference type="ARBA" id="ARBA00022840"/>
    </source>
</evidence>
<keyword evidence="4" id="KW-0028">Amino-acid biosynthesis</keyword>
<sequence length="95" mass="10483">MACWRSAQVDPASCYVASLHHQGLNRILEKGGEKATEVILAKDVGDDPRALAAEVADLWFQTLVMLTHLNLDSAAVLECLQGVPRLAAEFWQRHD</sequence>
<dbReference type="InterPro" id="IPR021130">
    <property type="entry name" value="PRib-ATP_PPHydrolase-like"/>
</dbReference>
<dbReference type="UniPathway" id="UPA00031">
    <property type="reaction ID" value="UER00007"/>
</dbReference>
<reference evidence="9 10" key="1">
    <citation type="submission" date="2020-02" db="EMBL/GenBank/DDBJ databases">
        <title>Genome sequencing for Kineobactrum sp. M2.</title>
        <authorList>
            <person name="Park S.-J."/>
        </authorList>
    </citation>
    <scope>NUCLEOTIDE SEQUENCE [LARGE SCALE GENOMIC DNA]</scope>
    <source>
        <strain evidence="9 10">M2</strain>
    </source>
</reference>
<dbReference type="AlphaFoldDB" id="A0A6C0U9W4"/>
<keyword evidence="7" id="KW-0067">ATP-binding</keyword>
<dbReference type="Proteomes" id="UP000477680">
    <property type="component" value="Chromosome"/>
</dbReference>
<evidence type="ECO:0000313" key="10">
    <source>
        <dbReference type="Proteomes" id="UP000477680"/>
    </source>
</evidence>
<dbReference type="NCBIfam" id="TIGR03188">
    <property type="entry name" value="histidine_hisI"/>
    <property type="match status" value="1"/>
</dbReference>
<evidence type="ECO:0000256" key="8">
    <source>
        <dbReference type="ARBA" id="ARBA00023102"/>
    </source>
</evidence>
<accession>A0A6C0U9W4</accession>
<name>A0A6C0U9W4_9GAMM</name>
<dbReference type="Pfam" id="PF01503">
    <property type="entry name" value="PRA-PH"/>
    <property type="match status" value="1"/>
</dbReference>
<keyword evidence="8" id="KW-0368">Histidine biosynthesis</keyword>
<organism evidence="9 10">
    <name type="scientific">Kineobactrum salinum</name>
    <dbReference type="NCBI Taxonomy" id="2708301"/>
    <lineage>
        <taxon>Bacteria</taxon>
        <taxon>Pseudomonadati</taxon>
        <taxon>Pseudomonadota</taxon>
        <taxon>Gammaproteobacteria</taxon>
        <taxon>Cellvibrionales</taxon>
        <taxon>Halieaceae</taxon>
        <taxon>Kineobactrum</taxon>
    </lineage>
</organism>
<evidence type="ECO:0000256" key="1">
    <source>
        <dbReference type="ARBA" id="ARBA00001460"/>
    </source>
</evidence>
<dbReference type="GO" id="GO:0005524">
    <property type="term" value="F:ATP binding"/>
    <property type="evidence" value="ECO:0007669"/>
    <property type="project" value="UniProtKB-KW"/>
</dbReference>
<evidence type="ECO:0000256" key="2">
    <source>
        <dbReference type="ARBA" id="ARBA00005204"/>
    </source>
</evidence>
<dbReference type="KEGG" id="kim:G3T16_02025"/>
<dbReference type="Gene3D" id="1.10.287.1080">
    <property type="entry name" value="MazG-like"/>
    <property type="match status" value="1"/>
</dbReference>
<proteinExistence type="predicted"/>
<comment type="pathway">
    <text evidence="2">Amino-acid biosynthesis; L-histidine biosynthesis; L-histidine from 5-phospho-alpha-D-ribose 1-diphosphate: step 2/9.</text>
</comment>
<dbReference type="GO" id="GO:0004636">
    <property type="term" value="F:phosphoribosyl-ATP diphosphatase activity"/>
    <property type="evidence" value="ECO:0007669"/>
    <property type="project" value="UniProtKB-EC"/>
</dbReference>
<keyword evidence="5" id="KW-0547">Nucleotide-binding</keyword>
<evidence type="ECO:0000256" key="3">
    <source>
        <dbReference type="ARBA" id="ARBA00012414"/>
    </source>
</evidence>